<dbReference type="InterPro" id="IPR035976">
    <property type="entry name" value="Sushi/SCR/CCP_sf"/>
</dbReference>
<dbReference type="InterPro" id="IPR000436">
    <property type="entry name" value="Sushi_SCR_CCP_dom"/>
</dbReference>
<evidence type="ECO:0000259" key="3">
    <source>
        <dbReference type="PROSITE" id="PS50923"/>
    </source>
</evidence>
<feature type="domain" description="Sushi" evidence="3">
    <location>
        <begin position="1"/>
        <end position="42"/>
    </location>
</feature>
<keyword evidence="5" id="KW-1185">Reference proteome</keyword>
<dbReference type="Proteomes" id="UP001195483">
    <property type="component" value="Unassembled WGS sequence"/>
</dbReference>
<dbReference type="Pfam" id="PF00084">
    <property type="entry name" value="Sushi"/>
    <property type="match status" value="1"/>
</dbReference>
<comment type="caution">
    <text evidence="2">Lacks conserved residue(s) required for the propagation of feature annotation.</text>
</comment>
<organism evidence="4 5">
    <name type="scientific">Potamilus streckersoni</name>
    <dbReference type="NCBI Taxonomy" id="2493646"/>
    <lineage>
        <taxon>Eukaryota</taxon>
        <taxon>Metazoa</taxon>
        <taxon>Spiralia</taxon>
        <taxon>Lophotrochozoa</taxon>
        <taxon>Mollusca</taxon>
        <taxon>Bivalvia</taxon>
        <taxon>Autobranchia</taxon>
        <taxon>Heteroconchia</taxon>
        <taxon>Palaeoheterodonta</taxon>
        <taxon>Unionida</taxon>
        <taxon>Unionoidea</taxon>
        <taxon>Unionidae</taxon>
        <taxon>Ambleminae</taxon>
        <taxon>Lampsilini</taxon>
        <taxon>Potamilus</taxon>
    </lineage>
</organism>
<keyword evidence="2" id="KW-0768">Sushi</keyword>
<reference evidence="4" key="2">
    <citation type="journal article" date="2021" name="Genome Biol. Evol.">
        <title>Developing a high-quality reference genome for a parasitic bivalve with doubly uniparental inheritance (Bivalvia: Unionida).</title>
        <authorList>
            <person name="Smith C.H."/>
        </authorList>
    </citation>
    <scope>NUCLEOTIDE SEQUENCE</scope>
    <source>
        <strain evidence="4">CHS0354</strain>
        <tissue evidence="4">Mantle</tissue>
    </source>
</reference>
<dbReference type="AlphaFoldDB" id="A0AAE0SNA4"/>
<comment type="caution">
    <text evidence="4">The sequence shown here is derived from an EMBL/GenBank/DDBJ whole genome shotgun (WGS) entry which is preliminary data.</text>
</comment>
<sequence length="63" mass="7210">MEVGQNYTYRCQDGVFGKKDQNPTITCLWDGQWAATNFTCGNFNHLFKKARKGFNGGKFVTLR</sequence>
<dbReference type="SUPFAM" id="SSF57535">
    <property type="entry name" value="Complement control module/SCR domain"/>
    <property type="match status" value="1"/>
</dbReference>
<dbReference type="PROSITE" id="PS50923">
    <property type="entry name" value="SUSHI"/>
    <property type="match status" value="1"/>
</dbReference>
<gene>
    <name evidence="4" type="ORF">CHS0354_002866</name>
</gene>
<evidence type="ECO:0000313" key="4">
    <source>
        <dbReference type="EMBL" id="KAK3594821.1"/>
    </source>
</evidence>
<evidence type="ECO:0000256" key="2">
    <source>
        <dbReference type="PROSITE-ProRule" id="PRU00302"/>
    </source>
</evidence>
<protein>
    <recommendedName>
        <fullName evidence="3">Sushi domain-containing protein</fullName>
    </recommendedName>
</protein>
<reference evidence="4" key="1">
    <citation type="journal article" date="2021" name="Genome Biol. Evol.">
        <title>A High-Quality Reference Genome for a Parasitic Bivalve with Doubly Uniparental Inheritance (Bivalvia: Unionida).</title>
        <authorList>
            <person name="Smith C.H."/>
        </authorList>
    </citation>
    <scope>NUCLEOTIDE SEQUENCE</scope>
    <source>
        <strain evidence="4">CHS0354</strain>
    </source>
</reference>
<proteinExistence type="predicted"/>
<accession>A0AAE0SNA4</accession>
<evidence type="ECO:0000313" key="5">
    <source>
        <dbReference type="Proteomes" id="UP001195483"/>
    </source>
</evidence>
<dbReference type="Gene3D" id="2.10.70.10">
    <property type="entry name" value="Complement Module, domain 1"/>
    <property type="match status" value="1"/>
</dbReference>
<evidence type="ECO:0000256" key="1">
    <source>
        <dbReference type="ARBA" id="ARBA00023157"/>
    </source>
</evidence>
<reference evidence="4" key="3">
    <citation type="submission" date="2023-05" db="EMBL/GenBank/DDBJ databases">
        <authorList>
            <person name="Smith C.H."/>
        </authorList>
    </citation>
    <scope>NUCLEOTIDE SEQUENCE</scope>
    <source>
        <strain evidence="4">CHS0354</strain>
        <tissue evidence="4">Mantle</tissue>
    </source>
</reference>
<keyword evidence="1" id="KW-1015">Disulfide bond</keyword>
<dbReference type="EMBL" id="JAEAOA010000229">
    <property type="protein sequence ID" value="KAK3594821.1"/>
    <property type="molecule type" value="Genomic_DNA"/>
</dbReference>
<name>A0AAE0SNA4_9BIVA</name>